<dbReference type="EMBL" id="BAABUK010000021">
    <property type="protein sequence ID" value="GAA5814374.1"/>
    <property type="molecule type" value="Genomic_DNA"/>
</dbReference>
<organism evidence="4 5">
    <name type="scientific">Mucor flavus</name>
    <dbReference type="NCBI Taxonomy" id="439312"/>
    <lineage>
        <taxon>Eukaryota</taxon>
        <taxon>Fungi</taxon>
        <taxon>Fungi incertae sedis</taxon>
        <taxon>Mucoromycota</taxon>
        <taxon>Mucoromycotina</taxon>
        <taxon>Mucoromycetes</taxon>
        <taxon>Mucorales</taxon>
        <taxon>Mucorineae</taxon>
        <taxon>Mucoraceae</taxon>
        <taxon>Mucor</taxon>
    </lineage>
</organism>
<dbReference type="InterPro" id="IPR000873">
    <property type="entry name" value="AMP-dep_synth/lig_dom"/>
</dbReference>
<comment type="caution">
    <text evidence="4">The sequence shown here is derived from an EMBL/GenBank/DDBJ whole genome shotgun (WGS) entry which is preliminary data.</text>
</comment>
<reference evidence="4 5" key="1">
    <citation type="submission" date="2024-04" db="EMBL/GenBank/DDBJ databases">
        <title>genome sequences of Mucor flavus KT1a and Helicostylum pulchrum KT1b strains isolated from the surface of a dry-aged beef.</title>
        <authorList>
            <person name="Toyotome T."/>
            <person name="Hosono M."/>
            <person name="Torimaru M."/>
            <person name="Fukuda K."/>
            <person name="Mikami N."/>
        </authorList>
    </citation>
    <scope>NUCLEOTIDE SEQUENCE [LARGE SCALE GENOMIC DNA]</scope>
    <source>
        <strain evidence="4 5">KT1a</strain>
    </source>
</reference>
<dbReference type="PROSITE" id="PS50075">
    <property type="entry name" value="CARRIER"/>
    <property type="match status" value="2"/>
</dbReference>
<dbReference type="InterPro" id="IPR013120">
    <property type="entry name" value="FAR_NAD-bd"/>
</dbReference>
<evidence type="ECO:0000256" key="2">
    <source>
        <dbReference type="ARBA" id="ARBA00022553"/>
    </source>
</evidence>
<dbReference type="InterPro" id="IPR042099">
    <property type="entry name" value="ANL_N_sf"/>
</dbReference>
<dbReference type="Gene3D" id="3.40.50.720">
    <property type="entry name" value="NAD(P)-binding Rossmann-like Domain"/>
    <property type="match status" value="2"/>
</dbReference>
<dbReference type="Pfam" id="PF07993">
    <property type="entry name" value="NAD_binding_4"/>
    <property type="match status" value="2"/>
</dbReference>
<evidence type="ECO:0000313" key="4">
    <source>
        <dbReference type="EMBL" id="GAA5814374.1"/>
    </source>
</evidence>
<protein>
    <recommendedName>
        <fullName evidence="3">Carrier domain-containing protein</fullName>
    </recommendedName>
</protein>
<accession>A0ABP9Z5J0</accession>
<gene>
    <name evidence="4" type="ORF">MFLAVUS_007869</name>
</gene>
<dbReference type="Gene3D" id="3.40.50.12780">
    <property type="entry name" value="N-terminal domain of ligase-like"/>
    <property type="match status" value="3"/>
</dbReference>
<dbReference type="PANTHER" id="PTHR43439:SF2">
    <property type="entry name" value="ENZYME, PUTATIVE (JCVI)-RELATED"/>
    <property type="match status" value="1"/>
</dbReference>
<dbReference type="SUPFAM" id="SSF51735">
    <property type="entry name" value="NAD(P)-binding Rossmann-fold domains"/>
    <property type="match status" value="2"/>
</dbReference>
<keyword evidence="1" id="KW-0596">Phosphopantetheine</keyword>
<dbReference type="InterPro" id="IPR009081">
    <property type="entry name" value="PP-bd_ACP"/>
</dbReference>
<name>A0ABP9Z5J0_9FUNG</name>
<keyword evidence="5" id="KW-1185">Reference proteome</keyword>
<keyword evidence="2" id="KW-0597">Phosphoprotein</keyword>
<dbReference type="InterPro" id="IPR051414">
    <property type="entry name" value="Adenylate-forming_Reductase"/>
</dbReference>
<dbReference type="InterPro" id="IPR036736">
    <property type="entry name" value="ACP-like_sf"/>
</dbReference>
<dbReference type="Pfam" id="PF23562">
    <property type="entry name" value="AMP-binding_C_3"/>
    <property type="match status" value="3"/>
</dbReference>
<feature type="domain" description="Carrier" evidence="3">
    <location>
        <begin position="567"/>
        <end position="642"/>
    </location>
</feature>
<dbReference type="SUPFAM" id="SSF47336">
    <property type="entry name" value="ACP-like"/>
    <property type="match status" value="2"/>
</dbReference>
<evidence type="ECO:0000256" key="1">
    <source>
        <dbReference type="ARBA" id="ARBA00022450"/>
    </source>
</evidence>
<evidence type="ECO:0000259" key="3">
    <source>
        <dbReference type="PROSITE" id="PS50075"/>
    </source>
</evidence>
<dbReference type="Proteomes" id="UP001473302">
    <property type="component" value="Unassembled WGS sequence"/>
</dbReference>
<dbReference type="Pfam" id="PF00501">
    <property type="entry name" value="AMP-binding"/>
    <property type="match status" value="3"/>
</dbReference>
<sequence length="2523" mass="286523">MAPFDDISLIREGKFSANDYYTFINLFQSQVKIFEDNIYVRYQVTGVAGELEIKNLTYGQVDLISSNLACSLHKSLNKKTVISILEDHSVYYLILLYAFYKLRIPIQMISTRNSPAAVSNLLKQADSDCLVYGKSYLSIKDIILEENKDIECFLVPELNLEELSKYPLNSEYDQIIDQNFNESDLSKTAIMVHSSGTTATPKVVRWCNLYLIYNIQAYQHTLYKRKQFEYIETEDDVLVAITPSFHTFGIYSNFHPILSGGSMYFFQNFPPTAKEVFKVMQQEHVTRLNAPPYFINQMMHYMQETGDVQTFQKLKLIISGGAATPKETDTFFLKHNINLVTILSMSECFHLMSSEVSQKRVDTNTYFFLEDAEKHAYLEHFDGERYQLIIRKGSPFLATGIQTRENGEYATKDLVVKSKLVENGYCYVGRADDTLVMVNGEKTNPIPMEDTIKLNPLVSHCTVIGEAQPCTAVLVELNFEVAKNYCLDAVLEKVHESVKKANKDAPNHSAILPEMVKIIPFSKHLVASDKGTVSRKRSIAYFQTEVDDMYAKFLTGGVNKQKTHHGVDPNTIETSVMRNIERVLDPSGVLQKDISLFNQGLNSLLSIQLQNYFSEDIYPVPQDFLYDYPTITTIVKYFTQANVANKTKEIPVIQKFNYQDTTDILDKYLQSASKDLIPAVVTDYADPNDDREHVVMLTGATGSLGSAILLKLLQNHKVKTIYALVRGDQSTDLMGRIEDSFRKRGYPESKLYEAGRVQALPMSVEEEYLGLPINMYNKLKSETTMIIACAWLLDFNQPVAHYDSECIKGLYNMVKFANKEINPIHFHFISSVSATGAYGIYVPEAAMPNNPQVALPMGYGQSKFIVEQLFQYLVEKKNMPCYVHRVGQLCGDSNTGAWNTTEMYPLTLVGGGGYMKKMPDLDIAVNWMPVDYAGSTIVNIIMSTATSFPESIENVFHIINTNEISWSSLLASMKQCGMEFEVIDPESWVQEVSRDQNNPCYKLLGFYQKLFTNGQRHSVRWETSNTRNLSPSMNQAPTVSEKMFTYLEHWKEVGFYSPEGEIVVKTLTYGQVDLIATNLACVLYEKLGNKSVISLLEDHSVYYLIMLYTLYKLRIPVQMISARNSSAAVCSLLQQVNSDCLFYGIYYQHIKDIVSEENKSIECFLIPDLDLENLSKKPLNPRWSEILDQKFTEEDLDKPVTIVHSSGTTNMPKAVIWSNRFLMYFIQTYLQTFYKRKQFEFIEDENDILIGITPSTGGAATPKKIDAFFLENNINVLNMFSMSESFNLFSSEVSQKRVDSNTYFFLEDAEKHTYLEHYDEDKYQLIVRKGSPFLATGIQTRENGDYATKDLVVKSKLVENGYNYVGRADDILVMVNGEKTNPLPMEDVIKSNPLVSNCTVIGEGQQLTAALIELDFEVVKNYSLDTVIEKVHESVRRANEDAPNHSAILPEMVKIIPFSKHLIASDKGTVSRKRSIAYFQTEVDDMYAKSVSKKISKRKIYHIVDPNTIETDVMNNVMRVLHPTIVIQKDVSLFKQGLNSLLSIQLQNYLSESISPVPQDFIYEYPTILSMINYFTQAVIANKAKDMPVIQKFNYQDTTDILDKYLQSASKDLIPAVVTDYADPNDDREHVVMLTGATGSLGSAILLKLLQNHKVKTIYALVRGDQSTDLMGRIEDSFRKRGYPESKLYEAGRVQALPMSVEEEYLGLPINMYNKLKSETTMIIACAWLLDFNQPVAHYDSECIKGLYNMVKFANKEINPIHFHFISSVSATGAYGIYVPEAAMPNNPQVALPMGYGQSKFIVEQLFQYLVEKKNMPCYVHRVGQLCGDSNTGAWNTNEMYPLTLVGGGDYMKKMPDLGITVNWIPVNCAGNAIVDIMMNTARRSPKSTDETIFHIVNTNEVSWSSLLASMKQYGMDFEIISPEDWVQEVSKDQANPCYKLLGSYQKLFTSEQKFLIGWKTEHTCILAPSMKQAPTISDMFSIYLESWKKSVLRDGLLAHKFRDNVYFRYEIFSTEGELEVKTLTYGQVDLIATNLACELYNKLGKESIISILEDHSVYYPILLYALYKLRVPVQMISIRNTPETVCHLLKQAGSECLVYGLSYLHVKDIVSKEIVGARCFPVPELDLEVLSNNPLNPKWDQILDQNFTKEDMEKTIAIIHSSGTTNTPKISLPNTFYKRKQLDFMEDENDILLGITPSFHMFGSYTNHQCILSGSSIYFCKSFPPTAKHTIDVIKRENITRFNTPPYFINQIMNYIQETGDVRPFQKLKYIVTGGATTPKPIDDFYLENKINVLNMLGMSECFNLFISEVSQKRIDSNTYFYMEDGDKHSYLEHFDGDKYQIIIKKGSPFQATGVVNRENGDYATSDLVTHSKTVRNGYYYAGRTDDTLALITGEKINPSAMEDAIRSSPIVSNCTVIGEGQQCTAALIELNFEAIKDYCLDTVMEKVYEIVRKANEVSPSRSAIILPEMIRVIPFSKHLIASDKGTVSRNRSIACFQKEVDSLYANFFERSVAKLDVKTSL</sequence>
<dbReference type="PANTHER" id="PTHR43439">
    <property type="entry name" value="PHENYLACETATE-COENZYME A LIGASE"/>
    <property type="match status" value="1"/>
</dbReference>
<dbReference type="SUPFAM" id="SSF56801">
    <property type="entry name" value="Acetyl-CoA synthetase-like"/>
    <property type="match status" value="3"/>
</dbReference>
<feature type="domain" description="Carrier" evidence="3">
    <location>
        <begin position="1504"/>
        <end position="1579"/>
    </location>
</feature>
<proteinExistence type="predicted"/>
<dbReference type="InterPro" id="IPR036291">
    <property type="entry name" value="NAD(P)-bd_dom_sf"/>
</dbReference>
<evidence type="ECO:0000313" key="5">
    <source>
        <dbReference type="Proteomes" id="UP001473302"/>
    </source>
</evidence>